<evidence type="ECO:0000256" key="3">
    <source>
        <dbReference type="ARBA" id="ARBA00023133"/>
    </source>
</evidence>
<keyword evidence="3 7" id="KW-0350">Heme biosynthesis</keyword>
<keyword evidence="5 7" id="KW-0627">Porphyrin biosynthesis</keyword>
<dbReference type="Proteomes" id="UP001528920">
    <property type="component" value="Unassembled WGS sequence"/>
</dbReference>
<comment type="pathway">
    <text evidence="7">Porphyrin-containing compound metabolism; protoheme biosynthesis; protoheme from protoporphyrin-IX: step 1/1.</text>
</comment>
<dbReference type="CDD" id="cd03411">
    <property type="entry name" value="Ferrochelatase_N"/>
    <property type="match status" value="1"/>
</dbReference>
<comment type="similarity">
    <text evidence="1 7 8">Belongs to the ferrochelatase family.</text>
</comment>
<evidence type="ECO:0000256" key="8">
    <source>
        <dbReference type="RuleBase" id="RU004185"/>
    </source>
</evidence>
<keyword evidence="4 7" id="KW-0456">Lyase</keyword>
<dbReference type="InterPro" id="IPR001015">
    <property type="entry name" value="Ferrochelatase"/>
</dbReference>
<feature type="binding site" evidence="7">
    <location>
        <position position="192"/>
    </location>
    <ligand>
        <name>Fe(2+)</name>
        <dbReference type="ChEBI" id="CHEBI:29033"/>
    </ligand>
</feature>
<dbReference type="PANTHER" id="PTHR11108:SF1">
    <property type="entry name" value="FERROCHELATASE, MITOCHONDRIAL"/>
    <property type="match status" value="1"/>
</dbReference>
<dbReference type="PANTHER" id="PTHR11108">
    <property type="entry name" value="FERROCHELATASE"/>
    <property type="match status" value="1"/>
</dbReference>
<dbReference type="Gene3D" id="3.40.50.1400">
    <property type="match status" value="2"/>
</dbReference>
<feature type="binding site" evidence="7">
    <location>
        <position position="293"/>
    </location>
    <ligand>
        <name>Fe(2+)</name>
        <dbReference type="ChEBI" id="CHEBI:29033"/>
    </ligand>
</feature>
<proteinExistence type="inferred from homology"/>
<comment type="caution">
    <text evidence="9">The sequence shown here is derived from an EMBL/GenBank/DDBJ whole genome shotgun (WGS) entry which is preliminary data.</text>
</comment>
<evidence type="ECO:0000256" key="1">
    <source>
        <dbReference type="ARBA" id="ARBA00007718"/>
    </source>
</evidence>
<comment type="catalytic activity">
    <reaction evidence="7">
        <text>heme b + 2 H(+) = protoporphyrin IX + Fe(2+)</text>
        <dbReference type="Rhea" id="RHEA:22584"/>
        <dbReference type="ChEBI" id="CHEBI:15378"/>
        <dbReference type="ChEBI" id="CHEBI:29033"/>
        <dbReference type="ChEBI" id="CHEBI:57306"/>
        <dbReference type="ChEBI" id="CHEBI:60344"/>
        <dbReference type="EC" id="4.98.1.1"/>
    </reaction>
</comment>
<comment type="function">
    <text evidence="7">Catalyzes the ferrous insertion into protoporphyrin IX.</text>
</comment>
<keyword evidence="7" id="KW-0479">Metal-binding</keyword>
<evidence type="ECO:0000256" key="5">
    <source>
        <dbReference type="ARBA" id="ARBA00023244"/>
    </source>
</evidence>
<keyword evidence="7" id="KW-0963">Cytoplasm</keyword>
<accession>A0ABT5VSY0</accession>
<dbReference type="Pfam" id="PF00762">
    <property type="entry name" value="Ferrochelatase"/>
    <property type="match status" value="1"/>
</dbReference>
<evidence type="ECO:0000256" key="6">
    <source>
        <dbReference type="ARBA" id="ARBA00024536"/>
    </source>
</evidence>
<comment type="subcellular location">
    <subcellularLocation>
        <location evidence="7">Cytoplasm</location>
    </subcellularLocation>
</comment>
<dbReference type="SUPFAM" id="SSF53800">
    <property type="entry name" value="Chelatase"/>
    <property type="match status" value="1"/>
</dbReference>
<gene>
    <name evidence="7 9" type="primary">hemH</name>
    <name evidence="9" type="ORF">L3049_07660</name>
</gene>
<comment type="catalytic activity">
    <reaction evidence="6">
        <text>Fe-coproporphyrin III + 2 H(+) = coproporphyrin III + Fe(2+)</text>
        <dbReference type="Rhea" id="RHEA:49572"/>
        <dbReference type="ChEBI" id="CHEBI:15378"/>
        <dbReference type="ChEBI" id="CHEBI:29033"/>
        <dbReference type="ChEBI" id="CHEBI:68438"/>
        <dbReference type="ChEBI" id="CHEBI:131725"/>
        <dbReference type="EC" id="4.99.1.9"/>
    </reaction>
    <physiologicalReaction direction="right-to-left" evidence="6">
        <dbReference type="Rhea" id="RHEA:49574"/>
    </physiologicalReaction>
</comment>
<evidence type="ECO:0000256" key="7">
    <source>
        <dbReference type="HAMAP-Rule" id="MF_00323"/>
    </source>
</evidence>
<organism evidence="9 10">
    <name type="scientific">Paralabilibaculum antarcticum</name>
    <dbReference type="NCBI Taxonomy" id="2912572"/>
    <lineage>
        <taxon>Bacteria</taxon>
        <taxon>Pseudomonadati</taxon>
        <taxon>Bacteroidota</taxon>
        <taxon>Bacteroidia</taxon>
        <taxon>Marinilabiliales</taxon>
        <taxon>Marinifilaceae</taxon>
        <taxon>Paralabilibaculum</taxon>
    </lineage>
</organism>
<dbReference type="GO" id="GO:0004325">
    <property type="term" value="F:ferrochelatase activity"/>
    <property type="evidence" value="ECO:0007669"/>
    <property type="project" value="UniProtKB-EC"/>
</dbReference>
<keyword evidence="2 7" id="KW-0408">Iron</keyword>
<sequence length="337" mass="39234">MSKKTTVLLINLGTPKSPSVKDVRSYLKEFLNDKRVIDIPWLLRKILVNLIIIPFRAKSSSKIYKELWTPKGSPLMIYAEKVQKLLQDKLDDNYTVEMAMRYQQPSMKSVLAKIQKEMPAKLIIFPMYPQYASSSTGSTIERVMELMKSWEVIPEVNIINQFFEDPDYIKIIADNARKNNLDDFEHFVFSFHGLPIRQINKVHPGRNCKTCDCDKKFNRETDYYCYKSTCYENARLIAQELNIPKEKYTVGFQSRLDKDWLEPFADKLMVKLAKEGKKNIMVFSPAFVADCLETTIEIGIEYREIFEENGGEKLALVESLNDHPKWIETLKDLVVKS</sequence>
<dbReference type="RefSeq" id="WP_275109218.1">
    <property type="nucleotide sequence ID" value="NZ_JAKJSC010000001.1"/>
</dbReference>
<dbReference type="HAMAP" id="MF_00323">
    <property type="entry name" value="Ferrochelatase"/>
    <property type="match status" value="1"/>
</dbReference>
<dbReference type="InterPro" id="IPR033659">
    <property type="entry name" value="Ferrochelatase_N"/>
</dbReference>
<evidence type="ECO:0000256" key="2">
    <source>
        <dbReference type="ARBA" id="ARBA00023004"/>
    </source>
</evidence>
<dbReference type="EMBL" id="JAKJSC010000001">
    <property type="protein sequence ID" value="MDE5417882.1"/>
    <property type="molecule type" value="Genomic_DNA"/>
</dbReference>
<dbReference type="InterPro" id="IPR033644">
    <property type="entry name" value="Ferrochelatase_C"/>
</dbReference>
<evidence type="ECO:0000313" key="10">
    <source>
        <dbReference type="Proteomes" id="UP001528920"/>
    </source>
</evidence>
<evidence type="ECO:0000313" key="9">
    <source>
        <dbReference type="EMBL" id="MDE5417882.1"/>
    </source>
</evidence>
<dbReference type="NCBIfam" id="TIGR00109">
    <property type="entry name" value="hemH"/>
    <property type="match status" value="1"/>
</dbReference>
<protein>
    <recommendedName>
        <fullName evidence="7">Ferrochelatase</fullName>
        <ecNumber evidence="7">4.98.1.1</ecNumber>
    </recommendedName>
    <alternativeName>
        <fullName evidence="7">Heme synthase</fullName>
    </alternativeName>
    <alternativeName>
        <fullName evidence="7">Protoheme ferro-lyase</fullName>
    </alternativeName>
</protein>
<reference evidence="9 10" key="1">
    <citation type="submission" date="2022-01" db="EMBL/GenBank/DDBJ databases">
        <title>Labilibaculum sp. nov, a marine bacterium isolated from Antarctica.</title>
        <authorList>
            <person name="Dai W."/>
        </authorList>
    </citation>
    <scope>NUCLEOTIDE SEQUENCE [LARGE SCALE GENOMIC DNA]</scope>
    <source>
        <strain evidence="9 10">DW002</strain>
    </source>
</reference>
<name>A0ABT5VSY0_9BACT</name>
<keyword evidence="10" id="KW-1185">Reference proteome</keyword>
<dbReference type="EC" id="4.98.1.1" evidence="7"/>
<evidence type="ECO:0000256" key="4">
    <source>
        <dbReference type="ARBA" id="ARBA00023239"/>
    </source>
</evidence>
<dbReference type="CDD" id="cd00419">
    <property type="entry name" value="Ferrochelatase_C"/>
    <property type="match status" value="1"/>
</dbReference>